<proteinExistence type="predicted"/>
<dbReference type="SUPFAM" id="SSF101478">
    <property type="entry name" value="ADP-ribosylglycohydrolase"/>
    <property type="match status" value="1"/>
</dbReference>
<name>A0A0K1ENZ5_CHOCO</name>
<dbReference type="InterPro" id="IPR036705">
    <property type="entry name" value="Ribosyl_crysJ1_sf"/>
</dbReference>
<feature type="binding site" evidence="1">
    <location>
        <position position="105"/>
    </location>
    <ligand>
        <name>Mg(2+)</name>
        <dbReference type="ChEBI" id="CHEBI:18420"/>
        <label>1</label>
    </ligand>
</feature>
<feature type="binding site" evidence="1">
    <location>
        <position position="106"/>
    </location>
    <ligand>
        <name>Mg(2+)</name>
        <dbReference type="ChEBI" id="CHEBI:18420"/>
        <label>1</label>
    </ligand>
</feature>
<feature type="binding site" evidence="1">
    <location>
        <position position="322"/>
    </location>
    <ligand>
        <name>Mg(2+)</name>
        <dbReference type="ChEBI" id="CHEBI:18420"/>
        <label>1</label>
    </ligand>
</feature>
<dbReference type="KEGG" id="ccro:CMC5_067880"/>
<dbReference type="PANTHER" id="PTHR16222:SF12">
    <property type="entry name" value="ADP-RIBOSYLGLYCOHYDROLASE-RELATED"/>
    <property type="match status" value="1"/>
</dbReference>
<evidence type="ECO:0000256" key="1">
    <source>
        <dbReference type="PIRSR" id="PIRSR605502-1"/>
    </source>
</evidence>
<dbReference type="InterPro" id="IPR005502">
    <property type="entry name" value="Ribosyl_crysJ1"/>
</dbReference>
<feature type="binding site" evidence="1">
    <location>
        <position position="321"/>
    </location>
    <ligand>
        <name>Mg(2+)</name>
        <dbReference type="ChEBI" id="CHEBI:18420"/>
        <label>1</label>
    </ligand>
</feature>
<keyword evidence="1" id="KW-0460">Magnesium</keyword>
<dbReference type="PANTHER" id="PTHR16222">
    <property type="entry name" value="ADP-RIBOSYLGLYCOHYDROLASE"/>
    <property type="match status" value="1"/>
</dbReference>
<dbReference type="Pfam" id="PF03747">
    <property type="entry name" value="ADP_ribosyl_GH"/>
    <property type="match status" value="1"/>
</dbReference>
<dbReference type="EMBL" id="CP012159">
    <property type="protein sequence ID" value="AKT42561.1"/>
    <property type="molecule type" value="Genomic_DNA"/>
</dbReference>
<gene>
    <name evidence="2" type="ORF">CMC5_067880</name>
</gene>
<feature type="binding site" evidence="1">
    <location>
        <position position="319"/>
    </location>
    <ligand>
        <name>Mg(2+)</name>
        <dbReference type="ChEBI" id="CHEBI:18420"/>
        <label>1</label>
    </ligand>
</feature>
<dbReference type="OrthoDB" id="9798107at2"/>
<dbReference type="PATRIC" id="fig|52.7.peg.7451"/>
<dbReference type="RefSeq" id="WP_156339048.1">
    <property type="nucleotide sequence ID" value="NZ_CP012159.1"/>
</dbReference>
<evidence type="ECO:0000313" key="2">
    <source>
        <dbReference type="EMBL" id="AKT42561.1"/>
    </source>
</evidence>
<comment type="cofactor">
    <cofactor evidence="1">
        <name>Mg(2+)</name>
        <dbReference type="ChEBI" id="CHEBI:18420"/>
    </cofactor>
    <text evidence="1">Binds 2 magnesium ions per subunit.</text>
</comment>
<keyword evidence="1" id="KW-0479">Metal-binding</keyword>
<dbReference type="Proteomes" id="UP000067626">
    <property type="component" value="Chromosome"/>
</dbReference>
<reference evidence="2 3" key="1">
    <citation type="submission" date="2015-07" db="EMBL/GenBank/DDBJ databases">
        <title>Genome analysis of myxobacterium Chondromyces crocatus Cm c5 reveals a high potential for natural compound synthesis and the genetic basis for the loss of fruiting body formation.</title>
        <authorList>
            <person name="Zaburannyi N."/>
            <person name="Bunk B."/>
            <person name="Maier J."/>
            <person name="Overmann J."/>
            <person name="Mueller R."/>
        </authorList>
    </citation>
    <scope>NUCLEOTIDE SEQUENCE [LARGE SCALE GENOMIC DNA]</scope>
    <source>
        <strain evidence="2 3">Cm c5</strain>
    </source>
</reference>
<feature type="binding site" evidence="1">
    <location>
        <position position="107"/>
    </location>
    <ligand>
        <name>Mg(2+)</name>
        <dbReference type="ChEBI" id="CHEBI:18420"/>
        <label>1</label>
    </ligand>
</feature>
<keyword evidence="3" id="KW-1185">Reference proteome</keyword>
<dbReference type="GO" id="GO:0046872">
    <property type="term" value="F:metal ion binding"/>
    <property type="evidence" value="ECO:0007669"/>
    <property type="project" value="UniProtKB-KW"/>
</dbReference>
<sequence length="353" mass="37319">MTSGRFSPRAALRRLVVAGGMVLSVGMHRASPQPRRPSLPFGIPASDVPDQRLTLPLDHAERLARARLSLDGLSLGDAFGQQFFRLAPVTLIDARAFPEPPWDWTDDTEMALAITEVLTACGCIERDVLAWRFARRWAAAPDRGYGRGAHHLLQEIYVGGDWREVAAGLFRGEGSLGNGGAMRVAPLGAYFADDPDRIVVEARASAEVTHAHPEGQAGAIAVALGAAHAWRHRAAPNAGKGAALLRFVLERTPAGPTAAGIARAAELPPDATPATAASLLGVGEDVTSMDTVPFSLWCAARHLDDFEEALWTTVSGLGDRDTTCAIVGGIVALAAETTVPARWRAARAPLSVG</sequence>
<dbReference type="Gene3D" id="1.10.4080.10">
    <property type="entry name" value="ADP-ribosylation/Crystallin J1"/>
    <property type="match status" value="1"/>
</dbReference>
<evidence type="ECO:0000313" key="3">
    <source>
        <dbReference type="Proteomes" id="UP000067626"/>
    </source>
</evidence>
<dbReference type="AlphaFoldDB" id="A0A0K1ENZ5"/>
<organism evidence="2 3">
    <name type="scientific">Chondromyces crocatus</name>
    <dbReference type="NCBI Taxonomy" id="52"/>
    <lineage>
        <taxon>Bacteria</taxon>
        <taxon>Pseudomonadati</taxon>
        <taxon>Myxococcota</taxon>
        <taxon>Polyangia</taxon>
        <taxon>Polyangiales</taxon>
        <taxon>Polyangiaceae</taxon>
        <taxon>Chondromyces</taxon>
    </lineage>
</organism>
<dbReference type="STRING" id="52.CMC5_067880"/>
<dbReference type="InterPro" id="IPR050792">
    <property type="entry name" value="ADP-ribosylglycohydrolase"/>
</dbReference>
<protein>
    <submittedName>
        <fullName evidence="2">Crystallin</fullName>
    </submittedName>
</protein>
<accession>A0A0K1ENZ5</accession>